<protein>
    <submittedName>
        <fullName evidence="1">Uncharacterized protein</fullName>
    </submittedName>
</protein>
<proteinExistence type="predicted"/>
<evidence type="ECO:0000313" key="1">
    <source>
        <dbReference type="EMBL" id="SAL34016.1"/>
    </source>
</evidence>
<dbReference type="Proteomes" id="UP000054683">
    <property type="component" value="Unassembled WGS sequence"/>
</dbReference>
<evidence type="ECO:0000313" key="2">
    <source>
        <dbReference type="Proteomes" id="UP000054683"/>
    </source>
</evidence>
<sequence>MRLSSRQSDLKGREALMRGLERQVNSSANAPALSNLARNSPEFNEICHGESFLVHDKTQL</sequence>
<dbReference type="AlphaFoldDB" id="A0A158GPH1"/>
<gene>
    <name evidence="1" type="ORF">AWB69_03085</name>
</gene>
<dbReference type="EMBL" id="FCOK02000018">
    <property type="protein sequence ID" value="SAL34016.1"/>
    <property type="molecule type" value="Genomic_DNA"/>
</dbReference>
<accession>A0A158GPH1</accession>
<reference evidence="1 2" key="1">
    <citation type="submission" date="2016-01" db="EMBL/GenBank/DDBJ databases">
        <authorList>
            <person name="Oliw E.H."/>
        </authorList>
    </citation>
    <scope>NUCLEOTIDE SEQUENCE [LARGE SCALE GENOMIC DNA]</scope>
    <source>
        <strain evidence="1">LMG 27134</strain>
    </source>
</reference>
<name>A0A158GPH1_9BURK</name>
<organism evidence="1 2">
    <name type="scientific">Caballeronia udeis</name>
    <dbReference type="NCBI Taxonomy" id="1232866"/>
    <lineage>
        <taxon>Bacteria</taxon>
        <taxon>Pseudomonadati</taxon>
        <taxon>Pseudomonadota</taxon>
        <taxon>Betaproteobacteria</taxon>
        <taxon>Burkholderiales</taxon>
        <taxon>Burkholderiaceae</taxon>
        <taxon>Caballeronia</taxon>
    </lineage>
</organism>